<keyword evidence="3" id="KW-0217">Developmental protein</keyword>
<comment type="subcellular location">
    <subcellularLocation>
        <location evidence="1">Membrane</location>
        <topology evidence="1">Multi-pass membrane protein</topology>
    </subcellularLocation>
</comment>
<dbReference type="PANTHER" id="PTHR11309:SF99">
    <property type="entry name" value="FRIZZLED-4"/>
    <property type="match status" value="1"/>
</dbReference>
<dbReference type="Pfam" id="PF01392">
    <property type="entry name" value="Fz"/>
    <property type="match status" value="1"/>
</dbReference>
<evidence type="ECO:0000256" key="11">
    <source>
        <dbReference type="SAM" id="Phobius"/>
    </source>
</evidence>
<evidence type="ECO:0000256" key="10">
    <source>
        <dbReference type="SAM" id="MobiDB-lite"/>
    </source>
</evidence>
<comment type="similarity">
    <text evidence="2">Belongs to the G-protein coupled receptor Fz/Smo family.</text>
</comment>
<organism evidence="14 15">
    <name type="scientific">Eptatretus burgeri</name>
    <name type="common">Inshore hagfish</name>
    <dbReference type="NCBI Taxonomy" id="7764"/>
    <lineage>
        <taxon>Eukaryota</taxon>
        <taxon>Metazoa</taxon>
        <taxon>Chordata</taxon>
        <taxon>Craniata</taxon>
        <taxon>Vertebrata</taxon>
        <taxon>Cyclostomata</taxon>
        <taxon>Myxini</taxon>
        <taxon>Myxiniformes</taxon>
        <taxon>Myxinidae</taxon>
        <taxon>Eptatretinae</taxon>
        <taxon>Eptatretus</taxon>
    </lineage>
</organism>
<dbReference type="GO" id="GO:0035567">
    <property type="term" value="P:non-canonical Wnt signaling pathway"/>
    <property type="evidence" value="ECO:0007669"/>
    <property type="project" value="TreeGrafter"/>
</dbReference>
<feature type="transmembrane region" description="Helical" evidence="11">
    <location>
        <begin position="209"/>
        <end position="231"/>
    </location>
</feature>
<feature type="domain" description="FZ" evidence="12">
    <location>
        <begin position="6"/>
        <end position="136"/>
    </location>
</feature>
<dbReference type="GO" id="GO:0060070">
    <property type="term" value="P:canonical Wnt signaling pathway"/>
    <property type="evidence" value="ECO:0007669"/>
    <property type="project" value="TreeGrafter"/>
</dbReference>
<reference evidence="14" key="1">
    <citation type="submission" date="2025-08" db="UniProtKB">
        <authorList>
            <consortium name="Ensembl"/>
        </authorList>
    </citation>
    <scope>IDENTIFICATION</scope>
</reference>
<dbReference type="SMART" id="SM00063">
    <property type="entry name" value="FRI"/>
    <property type="match status" value="1"/>
</dbReference>
<evidence type="ECO:0000259" key="12">
    <source>
        <dbReference type="PROSITE" id="PS50038"/>
    </source>
</evidence>
<dbReference type="InterPro" id="IPR000539">
    <property type="entry name" value="Frizzled/Smoothened_7TM"/>
</dbReference>
<dbReference type="InterPro" id="IPR015526">
    <property type="entry name" value="Frizzled/SFRP"/>
</dbReference>
<dbReference type="Gene3D" id="1.10.2000.10">
    <property type="entry name" value="Frizzled cysteine-rich domain"/>
    <property type="match status" value="1"/>
</dbReference>
<evidence type="ECO:0000313" key="15">
    <source>
        <dbReference type="Proteomes" id="UP000694388"/>
    </source>
</evidence>
<dbReference type="AlphaFoldDB" id="A0A8C4Q6G7"/>
<feature type="region of interest" description="Disordered" evidence="10">
    <location>
        <begin position="135"/>
        <end position="173"/>
    </location>
</feature>
<comment type="caution">
    <text evidence="9">Lacks conserved residue(s) required for the propagation of feature annotation.</text>
</comment>
<proteinExistence type="inferred from homology"/>
<evidence type="ECO:0000256" key="6">
    <source>
        <dbReference type="ARBA" id="ARBA00023136"/>
    </source>
</evidence>
<feature type="disulfide bond" evidence="9">
    <location>
        <begin position="65"/>
        <end position="103"/>
    </location>
</feature>
<dbReference type="PROSITE" id="PS50038">
    <property type="entry name" value="FZ"/>
    <property type="match status" value="1"/>
</dbReference>
<protein>
    <submittedName>
        <fullName evidence="14">Frizzled class receptor 9a</fullName>
    </submittedName>
</protein>
<feature type="transmembrane region" description="Helical" evidence="11">
    <location>
        <begin position="337"/>
        <end position="357"/>
    </location>
</feature>
<evidence type="ECO:0000256" key="4">
    <source>
        <dbReference type="ARBA" id="ARBA00022692"/>
    </source>
</evidence>
<evidence type="ECO:0000259" key="13">
    <source>
        <dbReference type="PROSITE" id="PS50261"/>
    </source>
</evidence>
<evidence type="ECO:0000313" key="14">
    <source>
        <dbReference type="Ensembl" id="ENSEBUP00000010779.1"/>
    </source>
</evidence>
<dbReference type="InterPro" id="IPR017981">
    <property type="entry name" value="GPCR_2-like_7TM"/>
</dbReference>
<dbReference type="GO" id="GO:0016020">
    <property type="term" value="C:membrane"/>
    <property type="evidence" value="ECO:0007669"/>
    <property type="project" value="UniProtKB-SubCell"/>
</dbReference>
<keyword evidence="7 9" id="KW-1015">Disulfide bond</keyword>
<dbReference type="InterPro" id="IPR036790">
    <property type="entry name" value="Frizzled_dom_sf"/>
</dbReference>
<feature type="domain" description="G-protein coupled receptors family 2 profile 2" evidence="13">
    <location>
        <begin position="207"/>
        <end position="507"/>
    </location>
</feature>
<dbReference type="GeneTree" id="ENSGT00940000161226"/>
<dbReference type="GO" id="GO:0017147">
    <property type="term" value="F:Wnt-protein binding"/>
    <property type="evidence" value="ECO:0007669"/>
    <property type="project" value="TreeGrafter"/>
</dbReference>
<dbReference type="Proteomes" id="UP000694388">
    <property type="component" value="Unplaced"/>
</dbReference>
<keyword evidence="6 11" id="KW-0472">Membrane</keyword>
<feature type="transmembrane region" description="Helical" evidence="11">
    <location>
        <begin position="377"/>
        <end position="406"/>
    </location>
</feature>
<keyword evidence="8" id="KW-0675">Receptor</keyword>
<dbReference type="GO" id="GO:0005615">
    <property type="term" value="C:extracellular space"/>
    <property type="evidence" value="ECO:0007669"/>
    <property type="project" value="TreeGrafter"/>
</dbReference>
<accession>A0A8C4Q6G7</accession>
<name>A0A8C4Q6G7_EPTBU</name>
<evidence type="ECO:0000256" key="1">
    <source>
        <dbReference type="ARBA" id="ARBA00004141"/>
    </source>
</evidence>
<sequence>MVYCFCCDVTMMSHSEICIAGALFLSGGYSSNMPLRGSGFEGPQNPTTRRPFHLREFATLIELRCHEHVRFFLCSVFAPMCTEQVSQPIPACRAMCEHTRDSCAPIMRKFSFGWPESLRCDRLPTKHDPNALCMEAPVDPSEREPPSGRRFTAGLPLRTEDAESRPSPGATCANPGKMAWAPRSGRCAPRCRPGVDYLWTSSDRVLARAWLLPLSSLCLASCIFTLLTFLLDPTRFGYPGRPVAFLAASYAVHAATFLGTLAAGCGAGLVRARARRNGQRYDGGLDSPVCMAIFLLHYTSGMASSLWWLLLSLAWYLAAGCKWGHEAIMACSTYFHLLAWGLPALLSCLALALGHVSGDELTGLCRVAGAPVPGHTAAFLSVAPLALCLVLGSSLLAAGFVSLFRIRRAVRASGRATAPLDKLMARLGVYAFLHTLPATGLLTCAAYEVILGTSWAQRAATEPCNDNNCSLEHSIPHIEAFLLKSVLELGVGVTSGVWVWSSKTLLAWGRLCTRCCGLTKPCFICSSSNSLLPELLFHYYFV</sequence>
<dbReference type="PROSITE" id="PS50261">
    <property type="entry name" value="G_PROTEIN_RECEP_F2_4"/>
    <property type="match status" value="1"/>
</dbReference>
<dbReference type="Gene3D" id="1.20.1070.10">
    <property type="entry name" value="Rhodopsin 7-helix transmembrane proteins"/>
    <property type="match status" value="1"/>
</dbReference>
<keyword evidence="15" id="KW-1185">Reference proteome</keyword>
<evidence type="ECO:0000256" key="3">
    <source>
        <dbReference type="ARBA" id="ARBA00022473"/>
    </source>
</evidence>
<evidence type="ECO:0000256" key="5">
    <source>
        <dbReference type="ARBA" id="ARBA00022989"/>
    </source>
</evidence>
<keyword evidence="5 11" id="KW-1133">Transmembrane helix</keyword>
<feature type="disulfide bond" evidence="9">
    <location>
        <begin position="92"/>
        <end position="133"/>
    </location>
</feature>
<dbReference type="SMART" id="SM01330">
    <property type="entry name" value="Frizzled"/>
    <property type="match status" value="1"/>
</dbReference>
<evidence type="ECO:0000256" key="9">
    <source>
        <dbReference type="PROSITE-ProRule" id="PRU00090"/>
    </source>
</evidence>
<evidence type="ECO:0000256" key="2">
    <source>
        <dbReference type="ARBA" id="ARBA00008077"/>
    </source>
</evidence>
<dbReference type="InterPro" id="IPR020067">
    <property type="entry name" value="Frizzled_dom"/>
</dbReference>
<dbReference type="PANTHER" id="PTHR11309">
    <property type="entry name" value="FRIZZLED"/>
    <property type="match status" value="1"/>
</dbReference>
<dbReference type="GO" id="GO:0004888">
    <property type="term" value="F:transmembrane signaling receptor activity"/>
    <property type="evidence" value="ECO:0007669"/>
    <property type="project" value="InterPro"/>
</dbReference>
<dbReference type="Ensembl" id="ENSEBUT00000011332.1">
    <property type="protein sequence ID" value="ENSEBUP00000010779.1"/>
    <property type="gene ID" value="ENSEBUG00000006920.1"/>
</dbReference>
<evidence type="ECO:0000256" key="7">
    <source>
        <dbReference type="ARBA" id="ARBA00023157"/>
    </source>
</evidence>
<dbReference type="SUPFAM" id="SSF63501">
    <property type="entry name" value="Frizzled cysteine-rich domain"/>
    <property type="match status" value="1"/>
</dbReference>
<dbReference type="PRINTS" id="PR00489">
    <property type="entry name" value="FRIZZLED"/>
</dbReference>
<evidence type="ECO:0000256" key="8">
    <source>
        <dbReference type="ARBA" id="ARBA00023170"/>
    </source>
</evidence>
<dbReference type="Pfam" id="PF01534">
    <property type="entry name" value="Frizzled"/>
    <property type="match status" value="1"/>
</dbReference>
<feature type="transmembrane region" description="Helical" evidence="11">
    <location>
        <begin position="243"/>
        <end position="269"/>
    </location>
</feature>
<feature type="transmembrane region" description="Helical" evidence="11">
    <location>
        <begin position="427"/>
        <end position="450"/>
    </location>
</feature>
<keyword evidence="4 11" id="KW-0812">Transmembrane</keyword>
<reference evidence="14" key="2">
    <citation type="submission" date="2025-09" db="UniProtKB">
        <authorList>
            <consortium name="Ensembl"/>
        </authorList>
    </citation>
    <scope>IDENTIFICATION</scope>
</reference>
<feature type="disulfide bond" evidence="9">
    <location>
        <begin position="96"/>
        <end position="120"/>
    </location>
</feature>